<keyword evidence="5" id="KW-0539">Nucleus</keyword>
<protein>
    <submittedName>
        <fullName evidence="7">Fungal transcriptional regulatory protein, N-terminal</fullName>
    </submittedName>
</protein>
<evidence type="ECO:0000256" key="3">
    <source>
        <dbReference type="ARBA" id="ARBA00023125"/>
    </source>
</evidence>
<dbReference type="GO" id="GO:0008270">
    <property type="term" value="F:zinc ion binding"/>
    <property type="evidence" value="ECO:0007669"/>
    <property type="project" value="InterPro"/>
</dbReference>
<dbReference type="InterPro" id="IPR050613">
    <property type="entry name" value="Sec_Metabolite_Reg"/>
</dbReference>
<dbReference type="EMBL" id="HG793137">
    <property type="protein sequence ID" value="CRL20099.1"/>
    <property type="molecule type" value="Genomic_DNA"/>
</dbReference>
<gene>
    <name evidence="7" type="ORF">PCAMFM013_S004g000039</name>
</gene>
<accession>A0A0G4P1E0</accession>
<dbReference type="GO" id="GO:0003677">
    <property type="term" value="F:DNA binding"/>
    <property type="evidence" value="ECO:0007669"/>
    <property type="project" value="UniProtKB-KW"/>
</dbReference>
<dbReference type="InterPro" id="IPR001138">
    <property type="entry name" value="Zn2Cys6_DnaBD"/>
</dbReference>
<keyword evidence="3" id="KW-0238">DNA-binding</keyword>
<dbReference type="STRING" id="1429867.A0A0G4P1E0"/>
<dbReference type="CDD" id="cd12148">
    <property type="entry name" value="fungal_TF_MHR"/>
    <property type="match status" value="1"/>
</dbReference>
<dbReference type="GO" id="GO:0000981">
    <property type="term" value="F:DNA-binding transcription factor activity, RNA polymerase II-specific"/>
    <property type="evidence" value="ECO:0007669"/>
    <property type="project" value="InterPro"/>
</dbReference>
<keyword evidence="2" id="KW-0805">Transcription regulation</keyword>
<name>A0A0G4P1E0_PENC3</name>
<dbReference type="SUPFAM" id="SSF57701">
    <property type="entry name" value="Zn2/Cys6 DNA-binding domain"/>
    <property type="match status" value="1"/>
</dbReference>
<dbReference type="Proteomes" id="UP000053732">
    <property type="component" value="Unassembled WGS sequence"/>
</dbReference>
<comment type="subcellular location">
    <subcellularLocation>
        <location evidence="1">Nucleus</location>
    </subcellularLocation>
</comment>
<dbReference type="PANTHER" id="PTHR31001">
    <property type="entry name" value="UNCHARACTERIZED TRANSCRIPTIONAL REGULATORY PROTEIN"/>
    <property type="match status" value="1"/>
</dbReference>
<evidence type="ECO:0000256" key="2">
    <source>
        <dbReference type="ARBA" id="ARBA00023015"/>
    </source>
</evidence>
<dbReference type="PANTHER" id="PTHR31001:SF76">
    <property type="entry name" value="ZN(2)-C6 FUNGAL-TYPE DOMAIN-CONTAINING PROTEIN"/>
    <property type="match status" value="1"/>
</dbReference>
<sequence>MTARKSQRAPTACSSCAKRRVRCDKQIPCGTCLARGLETTCAREVVKVKGRVTSAKQKEPVLSYFELQQENNRLKAELFKPNLLRQRKSTSSAYPRWENSVEMLETQTNLQHGKSAYHQKVWNRTDIRMPSKDCSDVLLHHGFTWTSWIHFAVHLQTFELEHESAWMSGIFLDGNPLWLAVYFGFIAMSLMFMDEDESRKAGLPLENTPELVQNWYSTALFFLNEADFMRNPDFKTVQAIAIIIGLAKNVGDFNLQPVLQVTGIRIGQILGMDQEPPMVSTDPVMQEISRRVWWTLIICEWLSIPAHPPCIHEADFNVRLPLVLSDEELTTDLIDKPNTALKRPRPVDYHNAMIFLAQSNYRFRIQMSAIENLGGDNLLEHLVLTTDEALANIISQLPSHLLEISGGPGQDREQYPPWVLWQQTTLSLSFLFYRMKVNRVLQHRWASSSDVLLARSKAICLDSANTIVSMVKQHKVVLARHRPWATTSALFSAALTLAAEAKRLDSNAAEEYIDRIQTCFSFFEYIKDHSALAMRVLGELRAFCAEICCHDSEATEKK</sequence>
<evidence type="ECO:0000256" key="1">
    <source>
        <dbReference type="ARBA" id="ARBA00004123"/>
    </source>
</evidence>
<feature type="domain" description="Zn(2)-C6 fungal-type" evidence="6">
    <location>
        <begin position="12"/>
        <end position="43"/>
    </location>
</feature>
<dbReference type="CDD" id="cd00067">
    <property type="entry name" value="GAL4"/>
    <property type="match status" value="1"/>
</dbReference>
<keyword evidence="8" id="KW-1185">Reference proteome</keyword>
<proteinExistence type="predicted"/>
<reference evidence="7 8" key="1">
    <citation type="journal article" date="2014" name="Nat. Commun.">
        <title>Multiple recent horizontal transfers of a large genomic region in cheese making fungi.</title>
        <authorList>
            <person name="Cheeseman K."/>
            <person name="Ropars J."/>
            <person name="Renault P."/>
            <person name="Dupont J."/>
            <person name="Gouzy J."/>
            <person name="Branca A."/>
            <person name="Abraham A.L."/>
            <person name="Ceppi M."/>
            <person name="Conseiller E."/>
            <person name="Debuchy R."/>
            <person name="Malagnac F."/>
            <person name="Goarin A."/>
            <person name="Silar P."/>
            <person name="Lacoste S."/>
            <person name="Sallet E."/>
            <person name="Bensimon A."/>
            <person name="Giraud T."/>
            <person name="Brygoo Y."/>
        </authorList>
    </citation>
    <scope>NUCLEOTIDE SEQUENCE [LARGE SCALE GENOMIC DNA]</scope>
    <source>
        <strain evidence="8">FM 013</strain>
    </source>
</reference>
<dbReference type="AlphaFoldDB" id="A0A0G4P1E0"/>
<dbReference type="SMART" id="SM00066">
    <property type="entry name" value="GAL4"/>
    <property type="match status" value="1"/>
</dbReference>
<dbReference type="PROSITE" id="PS50048">
    <property type="entry name" value="ZN2_CY6_FUNGAL_2"/>
    <property type="match status" value="1"/>
</dbReference>
<evidence type="ECO:0000259" key="6">
    <source>
        <dbReference type="PROSITE" id="PS50048"/>
    </source>
</evidence>
<keyword evidence="4" id="KW-0804">Transcription</keyword>
<dbReference type="Gene3D" id="4.10.240.10">
    <property type="entry name" value="Zn(2)-C6 fungal-type DNA-binding domain"/>
    <property type="match status" value="1"/>
</dbReference>
<dbReference type="InterPro" id="IPR036864">
    <property type="entry name" value="Zn2-C6_fun-type_DNA-bd_sf"/>
</dbReference>
<evidence type="ECO:0000256" key="4">
    <source>
        <dbReference type="ARBA" id="ARBA00023163"/>
    </source>
</evidence>
<organism evidence="7 8">
    <name type="scientific">Penicillium camemberti (strain FM 013)</name>
    <dbReference type="NCBI Taxonomy" id="1429867"/>
    <lineage>
        <taxon>Eukaryota</taxon>
        <taxon>Fungi</taxon>
        <taxon>Dikarya</taxon>
        <taxon>Ascomycota</taxon>
        <taxon>Pezizomycotina</taxon>
        <taxon>Eurotiomycetes</taxon>
        <taxon>Eurotiomycetidae</taxon>
        <taxon>Eurotiales</taxon>
        <taxon>Aspergillaceae</taxon>
        <taxon>Penicillium</taxon>
    </lineage>
</organism>
<evidence type="ECO:0000256" key="5">
    <source>
        <dbReference type="ARBA" id="ARBA00023242"/>
    </source>
</evidence>
<evidence type="ECO:0000313" key="7">
    <source>
        <dbReference type="EMBL" id="CRL20099.1"/>
    </source>
</evidence>
<dbReference type="PROSITE" id="PS00463">
    <property type="entry name" value="ZN2_CY6_FUNGAL_1"/>
    <property type="match status" value="1"/>
</dbReference>
<dbReference type="GO" id="GO:0005634">
    <property type="term" value="C:nucleus"/>
    <property type="evidence" value="ECO:0007669"/>
    <property type="project" value="UniProtKB-SubCell"/>
</dbReference>
<dbReference type="Pfam" id="PF00172">
    <property type="entry name" value="Zn_clus"/>
    <property type="match status" value="1"/>
</dbReference>
<evidence type="ECO:0000313" key="8">
    <source>
        <dbReference type="Proteomes" id="UP000053732"/>
    </source>
</evidence>